<dbReference type="InterPro" id="IPR036116">
    <property type="entry name" value="FN3_sf"/>
</dbReference>
<feature type="domain" description="CBM2" evidence="7">
    <location>
        <begin position="679"/>
        <end position="788"/>
    </location>
</feature>
<dbReference type="EMBL" id="JAUSYP010000001">
    <property type="protein sequence ID" value="MDQ0745881.1"/>
    <property type="molecule type" value="Genomic_DNA"/>
</dbReference>
<dbReference type="InterPro" id="IPR024745">
    <property type="entry name" value="GH44_cat"/>
</dbReference>
<evidence type="ECO:0008006" key="10">
    <source>
        <dbReference type="Google" id="ProtNLM"/>
    </source>
</evidence>
<keyword evidence="3" id="KW-0378">Hydrolase</keyword>
<evidence type="ECO:0000259" key="6">
    <source>
        <dbReference type="PROSITE" id="PS50853"/>
    </source>
</evidence>
<protein>
    <recommendedName>
        <fullName evidence="10">Endoglucanase</fullName>
    </recommendedName>
</protein>
<dbReference type="InterPro" id="IPR013780">
    <property type="entry name" value="Glyco_hydro_b"/>
</dbReference>
<name>A0ABU0QEQ8_9ACTN</name>
<comment type="caution">
    <text evidence="8">The sequence shown here is derived from an EMBL/GenBank/DDBJ whole genome shotgun (WGS) entry which is preliminary data.</text>
</comment>
<dbReference type="SUPFAM" id="SSF49265">
    <property type="entry name" value="Fibronectin type III"/>
    <property type="match status" value="1"/>
</dbReference>
<dbReference type="InterPro" id="IPR013783">
    <property type="entry name" value="Ig-like_fold"/>
</dbReference>
<dbReference type="Pfam" id="PF00041">
    <property type="entry name" value="fn3"/>
    <property type="match status" value="1"/>
</dbReference>
<dbReference type="Pfam" id="PF12891">
    <property type="entry name" value="Glyco_hydro_44"/>
    <property type="match status" value="1"/>
</dbReference>
<accession>A0ABU0QEQ8</accession>
<evidence type="ECO:0000313" key="8">
    <source>
        <dbReference type="EMBL" id="MDQ0745881.1"/>
    </source>
</evidence>
<dbReference type="InterPro" id="IPR017853">
    <property type="entry name" value="GH"/>
</dbReference>
<dbReference type="CDD" id="cd00063">
    <property type="entry name" value="FN3"/>
    <property type="match status" value="1"/>
</dbReference>
<sequence length="810" mass="84717">MAVEKETMRTAPRAALAALSLLVTSAGLAGPAQAGVARPETDQAARARAIAATDAAGPAISVDATTGRHAIDPHIYGMNFADEALAQELRLPLSRWGGNATTRYNYKLDAYNAGSDWYFENLHYNNDPATLPAGSQADKFVEQNHRTGTDSVLTVPLIGRTTAARNDACGFSIAKYGPQQGSDAQWRPDCGNGKKPDGTDITGNNPADTSIPIGADFTKGWVQYLNGAYGKAGNGGVRFYNLDNEPDLWHATHRDVHPTGASYDELRDSTYATGAAIKDADAGAQTLGPVGWGFNSLIYSGLDQDVCSKQGGNCWSDPPDRAAHGGVQFAPWYLQQMKAYDQAHGRRILDYFDEHIYPQQTGVALADAGDATTQALRLRSTRQLWDPSYVDESWINQPIQFIPRMRSLVDQNYPGTKLAVTEYNWGALNHINGALAQADVLGIFGREGLDLATLWSPPKATDPGAYAFRMFLNYDGNGGAFGDTAVQAASADQDTLSVYAAERSSDHATTIMVINKTTGDLTAPVSVTGRTALPATAQVYRYGQSDLTKVQHAADQPLSGGAFTGTFPAYSITEYVIPAGSTGTTPPSAPGTPAASAVGTDRATLTWAASTAGSAPVASYQVFSGDPAGSAPIATVNAPATTATITELSPGTAYTFRVVAKDTAGRSSPASAPVSLTTASAPPTGCTVGYSVNTDWDSGFTGNIKITNQGAPINGWQLGFSFTGNQKITQGWNGTWSQNAAAVTVKDAGWNAALPTGASTTIGFNAAYNGANPAPKSFTLNGKTCGVVSGTAAARVVTAVGHAPGSHAVR</sequence>
<organism evidence="8 9">
    <name type="scientific">Streptomyces africanus</name>
    <dbReference type="NCBI Taxonomy" id="231024"/>
    <lineage>
        <taxon>Bacteria</taxon>
        <taxon>Bacillati</taxon>
        <taxon>Actinomycetota</taxon>
        <taxon>Actinomycetes</taxon>
        <taxon>Kitasatosporales</taxon>
        <taxon>Streptomycetaceae</taxon>
        <taxon>Streptomyces</taxon>
    </lineage>
</organism>
<dbReference type="InterPro" id="IPR008965">
    <property type="entry name" value="CBM2/CBM3_carb-bd_dom_sf"/>
</dbReference>
<dbReference type="SMART" id="SM00637">
    <property type="entry name" value="CBD_II"/>
    <property type="match status" value="1"/>
</dbReference>
<feature type="chain" id="PRO_5045134529" description="Endoglucanase" evidence="5">
    <location>
        <begin position="35"/>
        <end position="810"/>
    </location>
</feature>
<dbReference type="SUPFAM" id="SSF51445">
    <property type="entry name" value="(Trans)glycosidases"/>
    <property type="match status" value="1"/>
</dbReference>
<dbReference type="Proteomes" id="UP001232755">
    <property type="component" value="Unassembled WGS sequence"/>
</dbReference>
<keyword evidence="2" id="KW-0119">Carbohydrate metabolism</keyword>
<gene>
    <name evidence="8" type="ORF">QF034_000112</name>
</gene>
<dbReference type="Gene3D" id="3.20.20.80">
    <property type="entry name" value="Glycosidases"/>
    <property type="match status" value="1"/>
</dbReference>
<dbReference type="Gene3D" id="2.60.40.10">
    <property type="entry name" value="Immunoglobulins"/>
    <property type="match status" value="1"/>
</dbReference>
<feature type="signal peptide" evidence="5">
    <location>
        <begin position="1"/>
        <end position="34"/>
    </location>
</feature>
<dbReference type="PROSITE" id="PS51173">
    <property type="entry name" value="CBM2"/>
    <property type="match status" value="1"/>
</dbReference>
<proteinExistence type="predicted"/>
<dbReference type="Gene3D" id="2.60.40.290">
    <property type="match status" value="1"/>
</dbReference>
<keyword evidence="1 5" id="KW-0732">Signal</keyword>
<dbReference type="InterPro" id="IPR003961">
    <property type="entry name" value="FN3_dom"/>
</dbReference>
<evidence type="ECO:0000256" key="3">
    <source>
        <dbReference type="ARBA" id="ARBA00023295"/>
    </source>
</evidence>
<dbReference type="SMART" id="SM00060">
    <property type="entry name" value="FN3"/>
    <property type="match status" value="1"/>
</dbReference>
<evidence type="ECO:0000313" key="9">
    <source>
        <dbReference type="Proteomes" id="UP001232755"/>
    </source>
</evidence>
<dbReference type="Pfam" id="PF00553">
    <property type="entry name" value="CBM_2"/>
    <property type="match status" value="1"/>
</dbReference>
<feature type="domain" description="Fibronectin type-III" evidence="6">
    <location>
        <begin position="589"/>
        <end position="681"/>
    </location>
</feature>
<keyword evidence="4" id="KW-0624">Polysaccharide degradation</keyword>
<keyword evidence="3" id="KW-0326">Glycosidase</keyword>
<dbReference type="SUPFAM" id="SSF49384">
    <property type="entry name" value="Carbohydrate-binding domain"/>
    <property type="match status" value="1"/>
</dbReference>
<evidence type="ECO:0000259" key="7">
    <source>
        <dbReference type="PROSITE" id="PS51173"/>
    </source>
</evidence>
<keyword evidence="9" id="KW-1185">Reference proteome</keyword>
<evidence type="ECO:0000256" key="2">
    <source>
        <dbReference type="ARBA" id="ARBA00023277"/>
    </source>
</evidence>
<dbReference type="InterPro" id="IPR001919">
    <property type="entry name" value="CBD2"/>
</dbReference>
<evidence type="ECO:0000256" key="1">
    <source>
        <dbReference type="ARBA" id="ARBA00022729"/>
    </source>
</evidence>
<evidence type="ECO:0000256" key="5">
    <source>
        <dbReference type="SAM" id="SignalP"/>
    </source>
</evidence>
<reference evidence="8 9" key="1">
    <citation type="submission" date="2023-07" db="EMBL/GenBank/DDBJ databases">
        <title>Comparative genomics of wheat-associated soil bacteria to identify genetic determinants of phenazine resistance.</title>
        <authorList>
            <person name="Mouncey N."/>
        </authorList>
    </citation>
    <scope>NUCLEOTIDE SEQUENCE [LARGE SCALE GENOMIC DNA]</scope>
    <source>
        <strain evidence="8 9">B3I12</strain>
    </source>
</reference>
<dbReference type="PROSITE" id="PS50853">
    <property type="entry name" value="FN3"/>
    <property type="match status" value="1"/>
</dbReference>
<dbReference type="Gene3D" id="2.60.40.1180">
    <property type="entry name" value="Golgi alpha-mannosidase II"/>
    <property type="match status" value="1"/>
</dbReference>
<dbReference type="InterPro" id="IPR012291">
    <property type="entry name" value="CBM2_carb-bd_dom_sf"/>
</dbReference>
<evidence type="ECO:0000256" key="4">
    <source>
        <dbReference type="ARBA" id="ARBA00023326"/>
    </source>
</evidence>